<feature type="domain" description="F-box" evidence="1">
    <location>
        <begin position="366"/>
        <end position="411"/>
    </location>
</feature>
<organism evidence="2 3">
    <name type="scientific">Carnegiea gigantea</name>
    <dbReference type="NCBI Taxonomy" id="171969"/>
    <lineage>
        <taxon>Eukaryota</taxon>
        <taxon>Viridiplantae</taxon>
        <taxon>Streptophyta</taxon>
        <taxon>Embryophyta</taxon>
        <taxon>Tracheophyta</taxon>
        <taxon>Spermatophyta</taxon>
        <taxon>Magnoliopsida</taxon>
        <taxon>eudicotyledons</taxon>
        <taxon>Gunneridae</taxon>
        <taxon>Pentapetalae</taxon>
        <taxon>Caryophyllales</taxon>
        <taxon>Cactineae</taxon>
        <taxon>Cactaceae</taxon>
        <taxon>Cactoideae</taxon>
        <taxon>Echinocereeae</taxon>
        <taxon>Carnegiea</taxon>
    </lineage>
</organism>
<gene>
    <name evidence="2" type="ORF">Cgig2_031678</name>
</gene>
<dbReference type="InterPro" id="IPR005174">
    <property type="entry name" value="KIB1-4_b-propeller"/>
</dbReference>
<dbReference type="Proteomes" id="UP001153076">
    <property type="component" value="Unassembled WGS sequence"/>
</dbReference>
<comment type="caution">
    <text evidence="2">The sequence shown here is derived from an EMBL/GenBank/DDBJ whole genome shotgun (WGS) entry which is preliminary data.</text>
</comment>
<dbReference type="PANTHER" id="PTHR33127">
    <property type="entry name" value="TRANSMEMBRANE PROTEIN"/>
    <property type="match status" value="1"/>
</dbReference>
<dbReference type="PROSITE" id="PS50181">
    <property type="entry name" value="FBOX"/>
    <property type="match status" value="1"/>
</dbReference>
<evidence type="ECO:0000313" key="2">
    <source>
        <dbReference type="EMBL" id="KAJ8447624.1"/>
    </source>
</evidence>
<proteinExistence type="predicted"/>
<keyword evidence="3" id="KW-1185">Reference proteome</keyword>
<dbReference type="AlphaFoldDB" id="A0A9Q1KRI8"/>
<evidence type="ECO:0000259" key="1">
    <source>
        <dbReference type="PROSITE" id="PS50181"/>
    </source>
</evidence>
<dbReference type="EMBL" id="JAKOGI010000036">
    <property type="protein sequence ID" value="KAJ8447624.1"/>
    <property type="molecule type" value="Genomic_DNA"/>
</dbReference>
<dbReference type="OrthoDB" id="1863935at2759"/>
<dbReference type="PANTHER" id="PTHR33127:SF69">
    <property type="entry name" value="OS09G0340800 PROTEIN"/>
    <property type="match status" value="1"/>
</dbReference>
<dbReference type="InterPro" id="IPR001810">
    <property type="entry name" value="F-box_dom"/>
</dbReference>
<dbReference type="Pfam" id="PF00646">
    <property type="entry name" value="F-box"/>
    <property type="match status" value="1"/>
</dbReference>
<reference evidence="2" key="1">
    <citation type="submission" date="2022-04" db="EMBL/GenBank/DDBJ databases">
        <title>Carnegiea gigantea Genome sequencing and assembly v2.</title>
        <authorList>
            <person name="Copetti D."/>
            <person name="Sanderson M.J."/>
            <person name="Burquez A."/>
            <person name="Wojciechowski M.F."/>
        </authorList>
    </citation>
    <scope>NUCLEOTIDE SEQUENCE</scope>
    <source>
        <strain evidence="2">SGP5-SGP5p</strain>
        <tissue evidence="2">Aerial part</tissue>
    </source>
</reference>
<name>A0A9Q1KRI8_9CARY</name>
<accession>A0A9Q1KRI8</accession>
<evidence type="ECO:0000313" key="3">
    <source>
        <dbReference type="Proteomes" id="UP001153076"/>
    </source>
</evidence>
<protein>
    <recommendedName>
        <fullName evidence="1">F-box domain-containing protein</fullName>
    </recommendedName>
</protein>
<sequence>MLSSTCWSSTVARLHTWNSRKRKMQTFCTISSEYCFKSIPLLRGKYIFSSNDGWLLLRDNDNLKMFTLWNPASSQVIHLPPWNALDDGVRISCALVCPPREDDDGRDFNVFLFAEGVAFSYRPYRDNNTWVAQSTKILGQRAAVEDAITCNGVVYAHVYVSSGIEFEGDEYPQHSFFAIIEVNNHDSDFDGPLPLRLLEVERVDAGFNYIGWNKHLLASCGRVYTVTIHTREADRRMCAVSIWELDLCMMTWVRVNCLEGRAFFVGAKSCTGCWGSTDHNDSGGVKQNTVYFEISGTDGFSMPKALYSYNLEDDSFTALLSCRNLPSFWDMPIWFMPQYQSKISESSDALSLIFDEQKQNDVLDKFLLLSELPFDLIASVAQHMHLFDYMKFRATCKAFRSIAPVARWRTNNSYPLLMFFETKEPLCRLMDPCRSDSCYMVLPESYGCIVQIDYSKDGWLLLRTDKGDSLQFFNPFTRVRGDFPSFEFLDLLSSVGFSSSPTSFDCVTVGMQLLSEDFLTYYHRFEEKMWHECHFDRDEAVEFRPAVISSPVYYKGAFYFLDRKGYLGVFRLINEEGTWEIHNKPQTPGDGTFHSSHLVECGGELLSVFIGDMGKWICVFRFDQTKKKWVTVKSLGNHVLFVGPSSSSSVLAAEPGMANRIYLPRRRGDGKYSTLSGEESFEDLSGTKEHGRCCWI</sequence>
<dbReference type="Pfam" id="PF03478">
    <property type="entry name" value="Beta-prop_KIB1-4"/>
    <property type="match status" value="2"/>
</dbReference>